<keyword evidence="2" id="KW-1185">Reference proteome</keyword>
<dbReference type="EMBL" id="FUZV01000002">
    <property type="protein sequence ID" value="SKC76848.1"/>
    <property type="molecule type" value="Genomic_DNA"/>
</dbReference>
<evidence type="ECO:0008006" key="3">
    <source>
        <dbReference type="Google" id="ProtNLM"/>
    </source>
</evidence>
<gene>
    <name evidence="1" type="ORF">SAMN06296058_2710</name>
</gene>
<dbReference type="RefSeq" id="WP_079725036.1">
    <property type="nucleotide sequence ID" value="NZ_BMCL01000001.1"/>
</dbReference>
<organism evidence="1 2">
    <name type="scientific">Pseudoxanthomonas indica</name>
    <dbReference type="NCBI Taxonomy" id="428993"/>
    <lineage>
        <taxon>Bacteria</taxon>
        <taxon>Pseudomonadati</taxon>
        <taxon>Pseudomonadota</taxon>
        <taxon>Gammaproteobacteria</taxon>
        <taxon>Lysobacterales</taxon>
        <taxon>Lysobacteraceae</taxon>
        <taxon>Pseudoxanthomonas</taxon>
    </lineage>
</organism>
<proteinExistence type="predicted"/>
<sequence length="107" mass="12190">MANSSHRYRLTVTPIESDGLPCQNRCTLEFEHSCHDDWTRILENVQRLRGFNGDERAALVIGTKLLSGLMLAHRKDQADLFEPLQPALAEFIKGLKQRSTLQGDELR</sequence>
<dbReference type="AlphaFoldDB" id="A0A1T5LN01"/>
<evidence type="ECO:0000313" key="1">
    <source>
        <dbReference type="EMBL" id="SKC76848.1"/>
    </source>
</evidence>
<dbReference type="Pfam" id="PF12977">
    <property type="entry name" value="DUF3861"/>
    <property type="match status" value="1"/>
</dbReference>
<evidence type="ECO:0000313" key="2">
    <source>
        <dbReference type="Proteomes" id="UP000190341"/>
    </source>
</evidence>
<name>A0A1T5LN01_9GAMM</name>
<dbReference type="InterPro" id="IPR024476">
    <property type="entry name" value="DUF3861"/>
</dbReference>
<dbReference type="InterPro" id="IPR038194">
    <property type="entry name" value="DUF3861_sf"/>
</dbReference>
<protein>
    <recommendedName>
        <fullName evidence="3">DUF3861 domain-containing protein</fullName>
    </recommendedName>
</protein>
<dbReference type="Gene3D" id="3.10.20.850">
    <property type="entry name" value="Protein of unknown function DUF3861"/>
    <property type="match status" value="1"/>
</dbReference>
<reference evidence="1 2" key="1">
    <citation type="submission" date="2017-02" db="EMBL/GenBank/DDBJ databases">
        <authorList>
            <person name="Peterson S.W."/>
        </authorList>
    </citation>
    <scope>NUCLEOTIDE SEQUENCE [LARGE SCALE GENOMIC DNA]</scope>
    <source>
        <strain evidence="1 2">P15</strain>
    </source>
</reference>
<dbReference type="OrthoDB" id="5985218at2"/>
<dbReference type="STRING" id="428993.SAMN06296058_2710"/>
<dbReference type="Proteomes" id="UP000190341">
    <property type="component" value="Unassembled WGS sequence"/>
</dbReference>
<accession>A0A1T5LN01</accession>